<feature type="region of interest" description="Disordered" evidence="1">
    <location>
        <begin position="76"/>
        <end position="101"/>
    </location>
</feature>
<dbReference type="Proteomes" id="UP000076154">
    <property type="component" value="Unassembled WGS sequence"/>
</dbReference>
<dbReference type="InParanoid" id="A0A369JY24"/>
<name>A0A369JY24_HYPMA</name>
<evidence type="ECO:0000313" key="3">
    <source>
        <dbReference type="Proteomes" id="UP000076154"/>
    </source>
</evidence>
<evidence type="ECO:0000256" key="1">
    <source>
        <dbReference type="SAM" id="MobiDB-lite"/>
    </source>
</evidence>
<proteinExistence type="predicted"/>
<dbReference type="AlphaFoldDB" id="A0A369JY24"/>
<organism evidence="2 3">
    <name type="scientific">Hypsizygus marmoreus</name>
    <name type="common">White beech mushroom</name>
    <name type="synonym">Agaricus marmoreus</name>
    <dbReference type="NCBI Taxonomy" id="39966"/>
    <lineage>
        <taxon>Eukaryota</taxon>
        <taxon>Fungi</taxon>
        <taxon>Dikarya</taxon>
        <taxon>Basidiomycota</taxon>
        <taxon>Agaricomycotina</taxon>
        <taxon>Agaricomycetes</taxon>
        <taxon>Agaricomycetidae</taxon>
        <taxon>Agaricales</taxon>
        <taxon>Tricholomatineae</taxon>
        <taxon>Lyophyllaceae</taxon>
        <taxon>Hypsizygus</taxon>
    </lineage>
</organism>
<accession>A0A369JY24</accession>
<dbReference type="EMBL" id="LUEZ02000043">
    <property type="protein sequence ID" value="RDB24543.1"/>
    <property type="molecule type" value="Genomic_DNA"/>
</dbReference>
<keyword evidence="3" id="KW-1185">Reference proteome</keyword>
<reference evidence="2" key="1">
    <citation type="submission" date="2018-04" db="EMBL/GenBank/DDBJ databases">
        <title>Whole genome sequencing of Hypsizygus marmoreus.</title>
        <authorList>
            <person name="Choi I.-G."/>
            <person name="Min B."/>
            <person name="Kim J.-G."/>
            <person name="Kim S."/>
            <person name="Oh Y.-L."/>
            <person name="Kong W.-S."/>
            <person name="Park H."/>
            <person name="Jeong J."/>
            <person name="Song E.-S."/>
        </authorList>
    </citation>
    <scope>NUCLEOTIDE SEQUENCE [LARGE SCALE GENOMIC DNA]</scope>
    <source>
        <strain evidence="2">51987-8</strain>
    </source>
</reference>
<protein>
    <submittedName>
        <fullName evidence="2">Uncharacterized protein</fullName>
    </submittedName>
</protein>
<evidence type="ECO:0000313" key="2">
    <source>
        <dbReference type="EMBL" id="RDB24543.1"/>
    </source>
</evidence>
<sequence length="101" mass="10748">MCSSYHHHKVLERGGKNVGLKSRVSRFPNLTSGGITAEVASSVTVSRRGGCKGGQMTRKMMSDALAPQGRLQYSAPAGSGITRFHEPVNTSVRGWDGDTGE</sequence>
<gene>
    <name evidence="2" type="ORF">Hypma_008306</name>
</gene>
<comment type="caution">
    <text evidence="2">The sequence shown here is derived from an EMBL/GenBank/DDBJ whole genome shotgun (WGS) entry which is preliminary data.</text>
</comment>